<dbReference type="EMBL" id="CACTIH010002193">
    <property type="protein sequence ID" value="CAA2974711.1"/>
    <property type="molecule type" value="Genomic_DNA"/>
</dbReference>
<evidence type="ECO:0000256" key="1">
    <source>
        <dbReference type="SAM" id="Phobius"/>
    </source>
</evidence>
<keyword evidence="1" id="KW-0472">Membrane</keyword>
<dbReference type="AlphaFoldDB" id="A0A8S0R828"/>
<keyword evidence="3" id="KW-1185">Reference proteome</keyword>
<keyword evidence="1" id="KW-0812">Transmembrane</keyword>
<comment type="caution">
    <text evidence="2">The sequence shown here is derived from an EMBL/GenBank/DDBJ whole genome shotgun (WGS) entry which is preliminary data.</text>
</comment>
<evidence type="ECO:0000313" key="2">
    <source>
        <dbReference type="EMBL" id="CAA2974711.1"/>
    </source>
</evidence>
<dbReference type="OrthoDB" id="1794029at2759"/>
<dbReference type="Gramene" id="OE9A071753T1">
    <property type="protein sequence ID" value="OE9A071753C1"/>
    <property type="gene ID" value="OE9A071753"/>
</dbReference>
<gene>
    <name evidence="2" type="ORF">OLEA9_A071753</name>
</gene>
<organism evidence="2 3">
    <name type="scientific">Olea europaea subsp. europaea</name>
    <dbReference type="NCBI Taxonomy" id="158383"/>
    <lineage>
        <taxon>Eukaryota</taxon>
        <taxon>Viridiplantae</taxon>
        <taxon>Streptophyta</taxon>
        <taxon>Embryophyta</taxon>
        <taxon>Tracheophyta</taxon>
        <taxon>Spermatophyta</taxon>
        <taxon>Magnoliopsida</taxon>
        <taxon>eudicotyledons</taxon>
        <taxon>Gunneridae</taxon>
        <taxon>Pentapetalae</taxon>
        <taxon>asterids</taxon>
        <taxon>lamiids</taxon>
        <taxon>Lamiales</taxon>
        <taxon>Oleaceae</taxon>
        <taxon>Oleeae</taxon>
        <taxon>Olea</taxon>
    </lineage>
</organism>
<keyword evidence="1" id="KW-1133">Transmembrane helix</keyword>
<accession>A0A8S0R828</accession>
<name>A0A8S0R828_OLEEU</name>
<dbReference type="Proteomes" id="UP000594638">
    <property type="component" value="Unassembled WGS sequence"/>
</dbReference>
<sequence length="102" mass="11252">MSRSGIFRSENLGQNAIAMIRNLCYALCVTGVLIFIVMAATCEPDDPMFHPSDATFKSDNSVVKTGEDLVVSNEIAFEKATKRGCNEKFDERIDCGDPEAFH</sequence>
<feature type="transmembrane region" description="Helical" evidence="1">
    <location>
        <begin position="20"/>
        <end position="40"/>
    </location>
</feature>
<reference evidence="2 3" key="1">
    <citation type="submission" date="2019-12" db="EMBL/GenBank/DDBJ databases">
        <authorList>
            <person name="Alioto T."/>
            <person name="Alioto T."/>
            <person name="Gomez Garrido J."/>
        </authorList>
    </citation>
    <scope>NUCLEOTIDE SEQUENCE [LARGE SCALE GENOMIC DNA]</scope>
</reference>
<proteinExistence type="predicted"/>
<evidence type="ECO:0000313" key="3">
    <source>
        <dbReference type="Proteomes" id="UP000594638"/>
    </source>
</evidence>
<protein>
    <submittedName>
        <fullName evidence="2">Uncharacterized protein</fullName>
    </submittedName>
</protein>